<dbReference type="SUPFAM" id="SSF47473">
    <property type="entry name" value="EF-hand"/>
    <property type="match status" value="1"/>
</dbReference>
<dbReference type="AlphaFoldDB" id="A0AAW1SMH2"/>
<protein>
    <recommendedName>
        <fullName evidence="2">EF-hand domain-containing protein</fullName>
    </recommendedName>
</protein>
<dbReference type="PROSITE" id="PS00018">
    <property type="entry name" value="EF_HAND_1"/>
    <property type="match status" value="1"/>
</dbReference>
<keyword evidence="4" id="KW-1185">Reference proteome</keyword>
<dbReference type="InterPro" id="IPR002048">
    <property type="entry name" value="EF_hand_dom"/>
</dbReference>
<evidence type="ECO:0000256" key="1">
    <source>
        <dbReference type="ARBA" id="ARBA00022837"/>
    </source>
</evidence>
<proteinExistence type="predicted"/>
<evidence type="ECO:0000313" key="4">
    <source>
        <dbReference type="Proteomes" id="UP001485043"/>
    </source>
</evidence>
<name>A0AAW1SMH2_9CHLO</name>
<keyword evidence="1" id="KW-0106">Calcium</keyword>
<accession>A0AAW1SMH2</accession>
<reference evidence="3 4" key="1">
    <citation type="journal article" date="2024" name="Nat. Commun.">
        <title>Phylogenomics reveals the evolutionary origins of lichenization in chlorophyte algae.</title>
        <authorList>
            <person name="Puginier C."/>
            <person name="Libourel C."/>
            <person name="Otte J."/>
            <person name="Skaloud P."/>
            <person name="Haon M."/>
            <person name="Grisel S."/>
            <person name="Petersen M."/>
            <person name="Berrin J.G."/>
            <person name="Delaux P.M."/>
            <person name="Dal Grande F."/>
            <person name="Keller J."/>
        </authorList>
    </citation>
    <scope>NUCLEOTIDE SEQUENCE [LARGE SCALE GENOMIC DNA]</scope>
    <source>
        <strain evidence="3 4">SAG 2523</strain>
    </source>
</reference>
<sequence>MRTAVQDTESAANLVDAVATSSDKLDELFKKMDLNKDGRQADCSHAPVSLGPKDCPEGGALGLKSVNPRASLSAARKSALDVFLLFDADKNRYLDKDEFSRVQKLSAVHLQHVAQELDRAIGGDKVAEAIADRKLDGIFTVWDEDRDGSIKFGQLKIRLQNYKVSAAGEERTKGMLNSVPSSDDFDRNEFGRFVEGFAKAANTSFADLADYLLVVPLTNLIPH</sequence>
<gene>
    <name evidence="3" type="ORF">WJX84_004403</name>
</gene>
<evidence type="ECO:0000313" key="3">
    <source>
        <dbReference type="EMBL" id="KAK9849016.1"/>
    </source>
</evidence>
<dbReference type="InterPro" id="IPR018247">
    <property type="entry name" value="EF_Hand_1_Ca_BS"/>
</dbReference>
<dbReference type="EMBL" id="JALJOV010001367">
    <property type="protein sequence ID" value="KAK9849016.1"/>
    <property type="molecule type" value="Genomic_DNA"/>
</dbReference>
<dbReference type="PROSITE" id="PS50222">
    <property type="entry name" value="EF_HAND_2"/>
    <property type="match status" value="1"/>
</dbReference>
<evidence type="ECO:0000259" key="2">
    <source>
        <dbReference type="PROSITE" id="PS50222"/>
    </source>
</evidence>
<comment type="caution">
    <text evidence="3">The sequence shown here is derived from an EMBL/GenBank/DDBJ whole genome shotgun (WGS) entry which is preliminary data.</text>
</comment>
<dbReference type="InterPro" id="IPR011992">
    <property type="entry name" value="EF-hand-dom_pair"/>
</dbReference>
<dbReference type="GO" id="GO:0005509">
    <property type="term" value="F:calcium ion binding"/>
    <property type="evidence" value="ECO:0007669"/>
    <property type="project" value="InterPro"/>
</dbReference>
<dbReference type="Proteomes" id="UP001485043">
    <property type="component" value="Unassembled WGS sequence"/>
</dbReference>
<organism evidence="3 4">
    <name type="scientific">Apatococcus fuscideae</name>
    <dbReference type="NCBI Taxonomy" id="2026836"/>
    <lineage>
        <taxon>Eukaryota</taxon>
        <taxon>Viridiplantae</taxon>
        <taxon>Chlorophyta</taxon>
        <taxon>core chlorophytes</taxon>
        <taxon>Trebouxiophyceae</taxon>
        <taxon>Chlorellales</taxon>
        <taxon>Chlorellaceae</taxon>
        <taxon>Apatococcus</taxon>
    </lineage>
</organism>
<dbReference type="Gene3D" id="1.10.238.10">
    <property type="entry name" value="EF-hand"/>
    <property type="match status" value="1"/>
</dbReference>
<feature type="domain" description="EF-hand" evidence="2">
    <location>
        <begin position="74"/>
        <end position="109"/>
    </location>
</feature>